<dbReference type="Proteomes" id="UP000183832">
    <property type="component" value="Unassembled WGS sequence"/>
</dbReference>
<reference evidence="1 2" key="1">
    <citation type="submission" date="2015-04" db="EMBL/GenBank/DDBJ databases">
        <authorList>
            <person name="Syromyatnikov M.Y."/>
            <person name="Popov V.N."/>
        </authorList>
    </citation>
    <scope>NUCLEOTIDE SEQUENCE [LARGE SCALE GENOMIC DNA]</scope>
</reference>
<dbReference type="EMBL" id="CVRI01000059">
    <property type="protein sequence ID" value="CRL03748.1"/>
    <property type="molecule type" value="Genomic_DNA"/>
</dbReference>
<sequence length="64" mass="7456">MIVPKKKPTVDLATVRCQKCLDYGHYTYECKNKRKILIRDSRTKILNKNLTKPQSSSKDTVRSD</sequence>
<dbReference type="GO" id="GO:0003676">
    <property type="term" value="F:nucleic acid binding"/>
    <property type="evidence" value="ECO:0007669"/>
    <property type="project" value="InterPro"/>
</dbReference>
<dbReference type="SUPFAM" id="SSF57756">
    <property type="entry name" value="Retrovirus zinc finger-like domains"/>
    <property type="match status" value="1"/>
</dbReference>
<keyword evidence="2" id="KW-1185">Reference proteome</keyword>
<dbReference type="Pfam" id="PF13917">
    <property type="entry name" value="zf-CCHC_3"/>
    <property type="match status" value="1"/>
</dbReference>
<protein>
    <submittedName>
        <fullName evidence="1">CLUMA_CG016566, isoform A</fullName>
    </submittedName>
</protein>
<name>A0A1J1IVZ5_9DIPT</name>
<accession>A0A1J1IVZ5</accession>
<proteinExistence type="predicted"/>
<dbReference type="OrthoDB" id="437973at2759"/>
<evidence type="ECO:0000313" key="2">
    <source>
        <dbReference type="Proteomes" id="UP000183832"/>
    </source>
</evidence>
<gene>
    <name evidence="1" type="ORF">CLUMA_CG016566</name>
</gene>
<dbReference type="InterPro" id="IPR036875">
    <property type="entry name" value="Znf_CCHC_sf"/>
</dbReference>
<evidence type="ECO:0000313" key="1">
    <source>
        <dbReference type="EMBL" id="CRL03748.1"/>
    </source>
</evidence>
<dbReference type="AlphaFoldDB" id="A0A1J1IVZ5"/>
<dbReference type="GO" id="GO:0008270">
    <property type="term" value="F:zinc ion binding"/>
    <property type="evidence" value="ECO:0007669"/>
    <property type="project" value="InterPro"/>
</dbReference>
<organism evidence="1 2">
    <name type="scientific">Clunio marinus</name>
    <dbReference type="NCBI Taxonomy" id="568069"/>
    <lineage>
        <taxon>Eukaryota</taxon>
        <taxon>Metazoa</taxon>
        <taxon>Ecdysozoa</taxon>
        <taxon>Arthropoda</taxon>
        <taxon>Hexapoda</taxon>
        <taxon>Insecta</taxon>
        <taxon>Pterygota</taxon>
        <taxon>Neoptera</taxon>
        <taxon>Endopterygota</taxon>
        <taxon>Diptera</taxon>
        <taxon>Nematocera</taxon>
        <taxon>Chironomoidea</taxon>
        <taxon>Chironomidae</taxon>
        <taxon>Clunio</taxon>
    </lineage>
</organism>